<dbReference type="Proteomes" id="UP000005551">
    <property type="component" value="Unassembled WGS sequence"/>
</dbReference>
<gene>
    <name evidence="1" type="ORF">A3SI_09328</name>
</gene>
<dbReference type="PATRIC" id="fig|1189621.3.peg.1942"/>
<dbReference type="RefSeq" id="WP_009054833.1">
    <property type="nucleotide sequence ID" value="NZ_AJYA01000019.1"/>
</dbReference>
<evidence type="ECO:0000313" key="2">
    <source>
        <dbReference type="Proteomes" id="UP000005551"/>
    </source>
</evidence>
<accession>I5C4A3</accession>
<dbReference type="EMBL" id="AJYA01000019">
    <property type="protein sequence ID" value="EIM76655.1"/>
    <property type="molecule type" value="Genomic_DNA"/>
</dbReference>
<comment type="caution">
    <text evidence="1">The sequence shown here is derived from an EMBL/GenBank/DDBJ whole genome shotgun (WGS) entry which is preliminary data.</text>
</comment>
<reference evidence="1 2" key="1">
    <citation type="submission" date="2012-05" db="EMBL/GenBank/DDBJ databases">
        <title>Genome sequence of Nitritalea halalkaliphila LW7.</title>
        <authorList>
            <person name="Jangir P.K."/>
            <person name="Singh A."/>
            <person name="Shivaji S."/>
            <person name="Sharma R."/>
        </authorList>
    </citation>
    <scope>NUCLEOTIDE SEQUENCE [LARGE SCALE GENOMIC DNA]</scope>
    <source>
        <strain evidence="1 2">LW7</strain>
    </source>
</reference>
<dbReference type="OrthoDB" id="1098088at2"/>
<dbReference type="AlphaFoldDB" id="I5C4A3"/>
<dbReference type="STRING" id="1189621.A3SI_09328"/>
<protein>
    <submittedName>
        <fullName evidence="1">Uncharacterized protein</fullName>
    </submittedName>
</protein>
<name>I5C4A3_9BACT</name>
<sequence>MQHSIRFLFFFVPFFGYLSFCALAQVTEQVTEEELLRHKEVPDELREVVVETLRFFPELQEVFIRFEFKERIRGAKMLGQSQLGSLFVDRKDNRKYKVKLTRFLPDGDGLMPVEDVPKEVLMGWIGHELGHIMDYLNRSSVGMMRFGLKYMTSQRHMVDAELAADAYAIGCGLGEEILANKHYILSNPYFSEDYKEKIRDLYMSPTQIVHVKEALHHVQQRTEEEGD</sequence>
<organism evidence="1 2">
    <name type="scientific">Nitritalea halalkaliphila LW7</name>
    <dbReference type="NCBI Taxonomy" id="1189621"/>
    <lineage>
        <taxon>Bacteria</taxon>
        <taxon>Pseudomonadati</taxon>
        <taxon>Bacteroidota</taxon>
        <taxon>Cytophagia</taxon>
        <taxon>Cytophagales</taxon>
        <taxon>Cyclobacteriaceae</taxon>
        <taxon>Nitritalea</taxon>
    </lineage>
</organism>
<evidence type="ECO:0000313" key="1">
    <source>
        <dbReference type="EMBL" id="EIM76655.1"/>
    </source>
</evidence>
<proteinExistence type="predicted"/>
<keyword evidence="2" id="KW-1185">Reference proteome</keyword>